<proteinExistence type="predicted"/>
<sequence>MMPVLFRARLGPVKCLIGHFSSNKPYGKSSNVFRSCKIVVKLRKILQGLAGPLIFLFRAAPKSSDEVLGFGKNVRPKVRTNHEHSLKSIQQWLVWGSTVIAIFSNTFLMALSSSAVKVIQNGLKIMEELLQKAFESGEEALNKLRRKTKDVVTLADDDEDDEEEL</sequence>
<keyword evidence="2" id="KW-1185">Reference proteome</keyword>
<dbReference type="AlphaFoldDB" id="A0A6A4GD31"/>
<dbReference type="EMBL" id="ML770469">
    <property type="protein sequence ID" value="KAE9383439.1"/>
    <property type="molecule type" value="Genomic_DNA"/>
</dbReference>
<evidence type="ECO:0000313" key="2">
    <source>
        <dbReference type="Proteomes" id="UP000799118"/>
    </source>
</evidence>
<reference evidence="1" key="1">
    <citation type="journal article" date="2019" name="Environ. Microbiol.">
        <title>Fungal ecological strategies reflected in gene transcription - a case study of two litter decomposers.</title>
        <authorList>
            <person name="Barbi F."/>
            <person name="Kohler A."/>
            <person name="Barry K."/>
            <person name="Baskaran P."/>
            <person name="Daum C."/>
            <person name="Fauchery L."/>
            <person name="Ihrmark K."/>
            <person name="Kuo A."/>
            <person name="LaButti K."/>
            <person name="Lipzen A."/>
            <person name="Morin E."/>
            <person name="Grigoriev I.V."/>
            <person name="Henrissat B."/>
            <person name="Lindahl B."/>
            <person name="Martin F."/>
        </authorList>
    </citation>
    <scope>NUCLEOTIDE SEQUENCE</scope>
    <source>
        <strain evidence="1">JB14</strain>
    </source>
</reference>
<organism evidence="1 2">
    <name type="scientific">Gymnopus androsaceus JB14</name>
    <dbReference type="NCBI Taxonomy" id="1447944"/>
    <lineage>
        <taxon>Eukaryota</taxon>
        <taxon>Fungi</taxon>
        <taxon>Dikarya</taxon>
        <taxon>Basidiomycota</taxon>
        <taxon>Agaricomycotina</taxon>
        <taxon>Agaricomycetes</taxon>
        <taxon>Agaricomycetidae</taxon>
        <taxon>Agaricales</taxon>
        <taxon>Marasmiineae</taxon>
        <taxon>Omphalotaceae</taxon>
        <taxon>Gymnopus</taxon>
    </lineage>
</organism>
<gene>
    <name evidence="1" type="ORF">BT96DRAFT_951337</name>
</gene>
<protein>
    <submittedName>
        <fullName evidence="1">Uncharacterized protein</fullName>
    </submittedName>
</protein>
<evidence type="ECO:0000313" key="1">
    <source>
        <dbReference type="EMBL" id="KAE9383439.1"/>
    </source>
</evidence>
<dbReference type="Proteomes" id="UP000799118">
    <property type="component" value="Unassembled WGS sequence"/>
</dbReference>
<accession>A0A6A4GD31</accession>
<name>A0A6A4GD31_9AGAR</name>